<dbReference type="CDD" id="cd04301">
    <property type="entry name" value="NAT_SF"/>
    <property type="match status" value="1"/>
</dbReference>
<dbReference type="InterPro" id="IPR051531">
    <property type="entry name" value="N-acetyltransferase"/>
</dbReference>
<dbReference type="PANTHER" id="PTHR43792">
    <property type="entry name" value="GNAT FAMILY, PUTATIVE (AFU_ORTHOLOGUE AFUA_3G00765)-RELATED-RELATED"/>
    <property type="match status" value="1"/>
</dbReference>
<reference evidence="5" key="1">
    <citation type="submission" date="2021-12" db="EMBL/GenBank/DDBJ databases">
        <title>taxonomy of Moraxella sp. ZY201224.</title>
        <authorList>
            <person name="Li F."/>
        </authorList>
    </citation>
    <scope>NUCLEOTIDE SEQUENCE</scope>
    <source>
        <strain evidence="5">ZY201224</strain>
    </source>
</reference>
<evidence type="ECO:0000313" key="5">
    <source>
        <dbReference type="EMBL" id="UXZ04899.1"/>
    </source>
</evidence>
<dbReference type="PANTHER" id="PTHR43792:SF8">
    <property type="entry name" value="[RIBOSOMAL PROTEIN US5]-ALANINE N-ACETYLTRANSFERASE"/>
    <property type="match status" value="1"/>
</dbReference>
<evidence type="ECO:0000256" key="2">
    <source>
        <dbReference type="ARBA" id="ARBA00023315"/>
    </source>
</evidence>
<keyword evidence="1" id="KW-0808">Transferase</keyword>
<keyword evidence="6" id="KW-1185">Reference proteome</keyword>
<dbReference type="InterPro" id="IPR000182">
    <property type="entry name" value="GNAT_dom"/>
</dbReference>
<dbReference type="RefSeq" id="WP_263076400.1">
    <property type="nucleotide sequence ID" value="NZ_CP089977.1"/>
</dbReference>
<dbReference type="InterPro" id="IPR016181">
    <property type="entry name" value="Acyl_CoA_acyltransferase"/>
</dbReference>
<dbReference type="SUPFAM" id="SSF55729">
    <property type="entry name" value="Acyl-CoA N-acyltransferases (Nat)"/>
    <property type="match status" value="1"/>
</dbReference>
<proteinExistence type="inferred from homology"/>
<sequence>MAGNITTVNDTLNFINACIQADNDGKGLHYFIIQGNKIIGVVNIRDLTIDNGLIGCWIDETYQGKGITTKAVLQLIEIVKSNNLSQKLTLRAGCHHIGSNQVAIKCQFKFKETLLNAQNLYGTMIDLNIYELILG</sequence>
<name>A0ABY6F476_9GAMM</name>
<dbReference type="Proteomes" id="UP001063782">
    <property type="component" value="Chromosome"/>
</dbReference>
<dbReference type="Gene3D" id="3.40.630.30">
    <property type="match status" value="1"/>
</dbReference>
<gene>
    <name evidence="5" type="ORF">LU297_00110</name>
</gene>
<protein>
    <submittedName>
        <fullName evidence="5">GNAT family N-acetyltransferase</fullName>
    </submittedName>
</protein>
<feature type="domain" description="N-acetyltransferase" evidence="4">
    <location>
        <begin position="1"/>
        <end position="135"/>
    </location>
</feature>
<evidence type="ECO:0000256" key="3">
    <source>
        <dbReference type="ARBA" id="ARBA00038502"/>
    </source>
</evidence>
<keyword evidence="2" id="KW-0012">Acyltransferase</keyword>
<evidence type="ECO:0000313" key="6">
    <source>
        <dbReference type="Proteomes" id="UP001063782"/>
    </source>
</evidence>
<accession>A0ABY6F476</accession>
<organism evidence="5 6">
    <name type="scientific">Moraxella nasicaprae</name>
    <dbReference type="NCBI Taxonomy" id="2904122"/>
    <lineage>
        <taxon>Bacteria</taxon>
        <taxon>Pseudomonadati</taxon>
        <taxon>Pseudomonadota</taxon>
        <taxon>Gammaproteobacteria</taxon>
        <taxon>Moraxellales</taxon>
        <taxon>Moraxellaceae</taxon>
        <taxon>Moraxella</taxon>
    </lineage>
</organism>
<dbReference type="Pfam" id="PF13302">
    <property type="entry name" value="Acetyltransf_3"/>
    <property type="match status" value="1"/>
</dbReference>
<dbReference type="PROSITE" id="PS51186">
    <property type="entry name" value="GNAT"/>
    <property type="match status" value="1"/>
</dbReference>
<comment type="similarity">
    <text evidence="3">Belongs to the acetyltransferase family. RimJ subfamily.</text>
</comment>
<evidence type="ECO:0000256" key="1">
    <source>
        <dbReference type="ARBA" id="ARBA00022679"/>
    </source>
</evidence>
<evidence type="ECO:0000259" key="4">
    <source>
        <dbReference type="PROSITE" id="PS51186"/>
    </source>
</evidence>
<dbReference type="EMBL" id="CP089977">
    <property type="protein sequence ID" value="UXZ04899.1"/>
    <property type="molecule type" value="Genomic_DNA"/>
</dbReference>